<reference evidence="11" key="1">
    <citation type="journal article" date="2019" name="Int. J. Syst. Evol. Microbiol.">
        <title>The Global Catalogue of Microorganisms (GCM) 10K type strain sequencing project: providing services to taxonomists for standard genome sequencing and annotation.</title>
        <authorList>
            <consortium name="The Broad Institute Genomics Platform"/>
            <consortium name="The Broad Institute Genome Sequencing Center for Infectious Disease"/>
            <person name="Wu L."/>
            <person name="Ma J."/>
        </authorList>
    </citation>
    <scope>NUCLEOTIDE SEQUENCE [LARGE SCALE GENOMIC DNA]</scope>
    <source>
        <strain evidence="11">JCM 31290</strain>
    </source>
</reference>
<evidence type="ECO:0008006" key="12">
    <source>
        <dbReference type="Google" id="ProtNLM"/>
    </source>
</evidence>
<evidence type="ECO:0000256" key="5">
    <source>
        <dbReference type="ARBA" id="ARBA00023194"/>
    </source>
</evidence>
<dbReference type="Pfam" id="PF00550">
    <property type="entry name" value="PP-binding"/>
    <property type="match status" value="1"/>
</dbReference>
<dbReference type="PROSITE" id="PS00606">
    <property type="entry name" value="KS3_1"/>
    <property type="match status" value="1"/>
</dbReference>
<dbReference type="InterPro" id="IPR032821">
    <property type="entry name" value="PKS_assoc"/>
</dbReference>
<accession>A0ABP8FX37</accession>
<dbReference type="SUPFAM" id="SSF47336">
    <property type="entry name" value="ACP-like"/>
    <property type="match status" value="1"/>
</dbReference>
<dbReference type="PANTHER" id="PTHR43775:SF51">
    <property type="entry name" value="INACTIVE PHENOLPHTHIOCEROL SYNTHESIS POLYKETIDE SYNTHASE TYPE I PKS1-RELATED"/>
    <property type="match status" value="1"/>
</dbReference>
<dbReference type="Pfam" id="PF00109">
    <property type="entry name" value="ketoacyl-synt"/>
    <property type="match status" value="1"/>
</dbReference>
<keyword evidence="5" id="KW-0045">Antibiotic biosynthesis</keyword>
<evidence type="ECO:0000313" key="10">
    <source>
        <dbReference type="EMBL" id="GAA4312790.1"/>
    </source>
</evidence>
<dbReference type="PANTHER" id="PTHR43775">
    <property type="entry name" value="FATTY ACID SYNTHASE"/>
    <property type="match status" value="1"/>
</dbReference>
<keyword evidence="6" id="KW-0511">Multifunctional enzyme</keyword>
<dbReference type="InterPro" id="IPR050091">
    <property type="entry name" value="PKS_NRPS_Biosynth_Enz"/>
</dbReference>
<dbReference type="Pfam" id="PF08990">
    <property type="entry name" value="Docking"/>
    <property type="match status" value="1"/>
</dbReference>
<evidence type="ECO:0000256" key="1">
    <source>
        <dbReference type="ARBA" id="ARBA00001957"/>
    </source>
</evidence>
<keyword evidence="7" id="KW-0012">Acyltransferase</keyword>
<dbReference type="InterPro" id="IPR001227">
    <property type="entry name" value="Ac_transferase_dom_sf"/>
</dbReference>
<dbReference type="Gene3D" id="3.30.70.3290">
    <property type="match status" value="1"/>
</dbReference>
<dbReference type="Proteomes" id="UP001501115">
    <property type="component" value="Unassembled WGS sequence"/>
</dbReference>
<evidence type="ECO:0000256" key="6">
    <source>
        <dbReference type="ARBA" id="ARBA00023268"/>
    </source>
</evidence>
<dbReference type="EMBL" id="BAABET010000004">
    <property type="protein sequence ID" value="GAA4312790.1"/>
    <property type="molecule type" value="Genomic_DNA"/>
</dbReference>
<dbReference type="InterPro" id="IPR015083">
    <property type="entry name" value="NorB/c/GfsB-D-like_docking"/>
</dbReference>
<keyword evidence="2" id="KW-0596">Phosphopantetheine</keyword>
<dbReference type="PROSITE" id="PS00012">
    <property type="entry name" value="PHOSPHOPANTETHEINE"/>
    <property type="match status" value="1"/>
</dbReference>
<dbReference type="InterPro" id="IPR014031">
    <property type="entry name" value="Ketoacyl_synth_C"/>
</dbReference>
<evidence type="ECO:0000256" key="3">
    <source>
        <dbReference type="ARBA" id="ARBA00022553"/>
    </source>
</evidence>
<comment type="cofactor">
    <cofactor evidence="1">
        <name>pantetheine 4'-phosphate</name>
        <dbReference type="ChEBI" id="CHEBI:47942"/>
    </cofactor>
</comment>
<dbReference type="CDD" id="cd00833">
    <property type="entry name" value="PKS"/>
    <property type="match status" value="1"/>
</dbReference>
<dbReference type="InterPro" id="IPR014043">
    <property type="entry name" value="Acyl_transferase_dom"/>
</dbReference>
<dbReference type="Gene3D" id="1.10.1200.10">
    <property type="entry name" value="ACP-like"/>
    <property type="match status" value="1"/>
</dbReference>
<dbReference type="Pfam" id="PF02801">
    <property type="entry name" value="Ketoacyl-synt_C"/>
    <property type="match status" value="1"/>
</dbReference>
<dbReference type="InterPro" id="IPR014030">
    <property type="entry name" value="Ketoacyl_synth_N"/>
</dbReference>
<dbReference type="InterPro" id="IPR020841">
    <property type="entry name" value="PKS_Beta-ketoAc_synthase_dom"/>
</dbReference>
<dbReference type="Pfam" id="PF00698">
    <property type="entry name" value="Acyl_transf_1"/>
    <property type="match status" value="1"/>
</dbReference>
<dbReference type="Gene3D" id="3.40.50.720">
    <property type="entry name" value="NAD(P)-binding Rossmann-like Domain"/>
    <property type="match status" value="1"/>
</dbReference>
<evidence type="ECO:0000313" key="11">
    <source>
        <dbReference type="Proteomes" id="UP001501115"/>
    </source>
</evidence>
<dbReference type="SMART" id="SM01294">
    <property type="entry name" value="PKS_PP_betabranch"/>
    <property type="match status" value="1"/>
</dbReference>
<dbReference type="SMART" id="SM00825">
    <property type="entry name" value="PKS_KS"/>
    <property type="match status" value="1"/>
</dbReference>
<name>A0ABP8FX37_9ACTN</name>
<dbReference type="InterPro" id="IPR036736">
    <property type="entry name" value="ACP-like_sf"/>
</dbReference>
<dbReference type="InterPro" id="IPR020806">
    <property type="entry name" value="PKS_PP-bd"/>
</dbReference>
<organism evidence="10 11">
    <name type="scientific">Streptomyces venetus</name>
    <dbReference type="NCBI Taxonomy" id="1701086"/>
    <lineage>
        <taxon>Bacteria</taxon>
        <taxon>Bacillati</taxon>
        <taxon>Actinomycetota</taxon>
        <taxon>Actinomycetes</taxon>
        <taxon>Kitasatosporales</taxon>
        <taxon>Streptomycetaceae</taxon>
        <taxon>Streptomyces</taxon>
    </lineage>
</organism>
<dbReference type="SUPFAM" id="SSF52151">
    <property type="entry name" value="FabD/lysophospholipase-like"/>
    <property type="match status" value="1"/>
</dbReference>
<dbReference type="InterPro" id="IPR009081">
    <property type="entry name" value="PP-bd_ACP"/>
</dbReference>
<dbReference type="InterPro" id="IPR006162">
    <property type="entry name" value="Ppantetheine_attach_site"/>
</dbReference>
<evidence type="ECO:0000256" key="4">
    <source>
        <dbReference type="ARBA" id="ARBA00022679"/>
    </source>
</evidence>
<keyword evidence="11" id="KW-1185">Reference proteome</keyword>
<dbReference type="SMART" id="SM00827">
    <property type="entry name" value="PKS_AT"/>
    <property type="match status" value="1"/>
</dbReference>
<dbReference type="InterPro" id="IPR036291">
    <property type="entry name" value="NAD(P)-bd_dom_sf"/>
</dbReference>
<comment type="caution">
    <text evidence="10">The sequence shown here is derived from an EMBL/GenBank/DDBJ whole genome shotgun (WGS) entry which is preliminary data.</text>
</comment>
<dbReference type="InterPro" id="IPR016036">
    <property type="entry name" value="Malonyl_transacylase_ACP-bd"/>
</dbReference>
<evidence type="ECO:0000256" key="7">
    <source>
        <dbReference type="ARBA" id="ARBA00023315"/>
    </source>
</evidence>
<proteinExistence type="predicted"/>
<dbReference type="SMART" id="SM00822">
    <property type="entry name" value="PKS_KR"/>
    <property type="match status" value="1"/>
</dbReference>
<dbReference type="InterPro" id="IPR057326">
    <property type="entry name" value="KR_dom"/>
</dbReference>
<dbReference type="SUPFAM" id="SSF51735">
    <property type="entry name" value="NAD(P)-binding Rossmann-fold domains"/>
    <property type="match status" value="2"/>
</dbReference>
<protein>
    <recommendedName>
        <fullName evidence="12">Type I polyketide synthase</fullName>
    </recommendedName>
</protein>
<dbReference type="InterPro" id="IPR016039">
    <property type="entry name" value="Thiolase-like"/>
</dbReference>
<evidence type="ECO:0000259" key="8">
    <source>
        <dbReference type="PROSITE" id="PS50075"/>
    </source>
</evidence>
<dbReference type="SUPFAM" id="SSF55048">
    <property type="entry name" value="Probable ACP-binding domain of malonyl-CoA ACP transacylase"/>
    <property type="match status" value="1"/>
</dbReference>
<dbReference type="Pfam" id="PF08659">
    <property type="entry name" value="KR"/>
    <property type="match status" value="1"/>
</dbReference>
<dbReference type="CDD" id="cd08952">
    <property type="entry name" value="KR_1_SDR_x"/>
    <property type="match status" value="1"/>
</dbReference>
<feature type="domain" description="Carrier" evidence="8">
    <location>
        <begin position="1423"/>
        <end position="1498"/>
    </location>
</feature>
<dbReference type="PROSITE" id="PS50075">
    <property type="entry name" value="CARRIER"/>
    <property type="match status" value="1"/>
</dbReference>
<keyword evidence="3" id="KW-0597">Phosphoprotein</keyword>
<feature type="domain" description="Ketosynthase family 3 (KS3)" evidence="9">
    <location>
        <begin position="30"/>
        <end position="454"/>
    </location>
</feature>
<dbReference type="Pfam" id="PF16197">
    <property type="entry name" value="KAsynt_C_assoc"/>
    <property type="match status" value="1"/>
</dbReference>
<dbReference type="Gene3D" id="3.40.366.10">
    <property type="entry name" value="Malonyl-Coenzyme A Acyl Carrier Protein, domain 2"/>
    <property type="match status" value="1"/>
</dbReference>
<dbReference type="InterPro" id="IPR016035">
    <property type="entry name" value="Acyl_Trfase/lysoPLipase"/>
</dbReference>
<sequence length="1578" mass="165625">MTTSSEAVVEALRASLKENERLRNAVRAAVEPVAIVGMSCRYPSGVDSPEELWDLVLDGRDAVSGFPGDRGWELASLFAADPDQPGTSYTREGGFLYDAAEFDAGFFGISPREALAMDPQQRLLLETSWEAVERAGIDPLSLRGSRTGVFAGVMYHDYGSRPGLASEEVEGYLGTGSAGSVASGRISFTLGLEGPAVTVDTACSSSLVALHLATQALRRGECSLALAGGVTVMSTPSTFVEFSRQRGLAPDGRCKSFADSADGAGWSEGAGVLLLERLSDARRNGRHILAVVRGSAVNQDGASSGLTAPNGPSQQRVIRQALDDAALSAADIDVIEGHGTGTPLGDPIEAQAILAVAGRDRERPLWLGSVKSNIGHTQAAAGIAGVIKMVMALRHGVLPRTLHVDEPSTQVDWSAGAVELLTETRQWPDLGRPRRAGVSSFGISGTNAHVIVEEAPAADRGGADERPPEAEDVPLPWLVSARGEGALRAQAERLSRYVEGGRALRLTDVAYSLATTRSAFEHRAVVVAAGRAELAHGLRRLAEGEPPATGARGTVSDGKLAILFTGQGAQRVGMGRDLYARYPVFADAFDAVCAELDRHLGRPIRDVVFGGPGTDGLLDETAWTQPALFAVEVAWYRLVESWGVRPDFVSGHSIGELTAAHVAGVLSLADAATLAAARGRLMQALPRGGAMTSVQAAEDEVAPLLAERSGRVGLAAVNGPSSVVVAGDEDAVAEVAAHFAGRGRKTKRLRVSHAFHSHRMDAMTEDFAAVVRGVSLKAPRIPVVSALTGALVTAEELCTPAYWARHARDTVRFLDAVRTLQAEGVTTVLELGPDAVLAAMGQECVDGGDIVFAAASHRDEDEQRTLLAALGQLHVRGAGVDWAGVLAGTDARRVPLPTYAFQRRRYWLEASGGDGASARVDDHRYRVDWAPLTTTATPQVSGRWLIVSPADAESPRDELSAALRRAGASEVVLLSVDARTGTDRAVLGRRLREAAGERPPAGVVSLLAVDEQPLPEGSPLTNGLATTVVLGQALGDAEIDAPLWCLTQGAVAVGADLVRRPAQAAVWGLGRVAALEWPERWGGLIDLPESVDEAALSRLVAVLGEPGGESQLAVRADGVLGCRLVRSPLAETPVRRVWQATGAVMVTGGTGGLGAQVARWLAGRGVPHLVLLSRRGYDAPGAAELDAELTRMGSKVTIAACDITDQDDLRRVVESLPADHPVTTVVHAAGAIHEEKPLARCDLTEMAEVLSGKLAGARTLDAVFDGTTAGRSLDTFVLFSSGAGLWGNTGQAAYAAANAFLDALASFRRAGGRAATSVAWGAWGGGGMADGAGDLLLRRGVPLMAPETALAGLQAALDRDETATAFAAIDWERFAPAYSTSRSRALLNDLPDAQRALHGEDGPGRAGALRERLASLPVDEQEGLLLDLVRTHAAAALGHHTAEDVRAASAFQDLGFDSMASLTLRNRLNEATGLALPTTVVFDHATPAALARHLRTEVFPDGAEADSVLADVDLLEAAVDAMEADDEARARVVARLRTLLWKWDQPDLVTSEATGGDALMLATDDEIFDIVNKELGIS</sequence>
<dbReference type="Gene3D" id="3.40.47.10">
    <property type="match status" value="1"/>
</dbReference>
<dbReference type="SUPFAM" id="SSF53901">
    <property type="entry name" value="Thiolase-like"/>
    <property type="match status" value="1"/>
</dbReference>
<dbReference type="InterPro" id="IPR013968">
    <property type="entry name" value="PKS_KR"/>
</dbReference>
<keyword evidence="4" id="KW-0808">Transferase</keyword>
<dbReference type="InterPro" id="IPR018201">
    <property type="entry name" value="Ketoacyl_synth_AS"/>
</dbReference>
<evidence type="ECO:0000259" key="9">
    <source>
        <dbReference type="PROSITE" id="PS52004"/>
    </source>
</evidence>
<dbReference type="PROSITE" id="PS52004">
    <property type="entry name" value="KS3_2"/>
    <property type="match status" value="1"/>
</dbReference>
<evidence type="ECO:0000256" key="2">
    <source>
        <dbReference type="ARBA" id="ARBA00022450"/>
    </source>
</evidence>
<dbReference type="SMART" id="SM00823">
    <property type="entry name" value="PKS_PP"/>
    <property type="match status" value="1"/>
</dbReference>
<gene>
    <name evidence="10" type="ORF">GCM10023086_33480</name>
</gene>